<proteinExistence type="predicted"/>
<dbReference type="Proteomes" id="UP001470230">
    <property type="component" value="Unassembled WGS sequence"/>
</dbReference>
<sequence>MNEYTPAHLETSKTIKCKTIIADNALKLHTSDVHYFYKPSIIQDYIIQDEDYYKMIFEIPDDYTIPDQLEFKFTEHCFGNHWSLKWCADETHVNKGYWTGDNIQGRLNSKVVSKWNLRPGKKTNDFYGCWVTIKQTDVHEALISNDGSGLMYSLLKNYKTLFKIQMNDGTIRDGSEWNMTCAYENHLSNGLSNSLHPGYYGTIILYLSMDNTEGIRTDLIEKVYLDIYVGDSTITGTRLSFKPDGFHAQKNGKVYVDVIPLLDTIEKISYEYSTTKINPDTKNVELYLKREYTDPIDEVNWDPSTNSFKYIIDTQFYEVLPRPDAATTLYTGYNITSSKVITADNITTMRSDLNVLTNNFDVVSYDVKDLTSRVDTLNAEMSETKRITHHLQDDIDQVRIVSNVALAFGVIGTAGRIANSDTYSKTESDAKFALKSDIRAYNDLSYCSTNKTTLTVGKMAYNGAPKILPFHDGAHIKFNASFADYTEAFDFIFRTTSITEDVHTMIYTLHGHEYNITWEDNHFGEFNVKLNNVTKPNSYSNMIADIGEQHDTIALNSQITELRNYISMLEARIASLENGLFTTQQANQS</sequence>
<gene>
    <name evidence="1" type="ORF">M9Y10_017135</name>
</gene>
<accession>A0ABR2HWC6</accession>
<evidence type="ECO:0000313" key="2">
    <source>
        <dbReference type="Proteomes" id="UP001470230"/>
    </source>
</evidence>
<protein>
    <submittedName>
        <fullName evidence="1">Uncharacterized protein</fullName>
    </submittedName>
</protein>
<organism evidence="1 2">
    <name type="scientific">Tritrichomonas musculus</name>
    <dbReference type="NCBI Taxonomy" id="1915356"/>
    <lineage>
        <taxon>Eukaryota</taxon>
        <taxon>Metamonada</taxon>
        <taxon>Parabasalia</taxon>
        <taxon>Tritrichomonadida</taxon>
        <taxon>Tritrichomonadidae</taxon>
        <taxon>Tritrichomonas</taxon>
    </lineage>
</organism>
<name>A0ABR2HWC6_9EUKA</name>
<comment type="caution">
    <text evidence="1">The sequence shown here is derived from an EMBL/GenBank/DDBJ whole genome shotgun (WGS) entry which is preliminary data.</text>
</comment>
<dbReference type="EMBL" id="JAPFFF010000022">
    <property type="protein sequence ID" value="KAK8853574.1"/>
    <property type="molecule type" value="Genomic_DNA"/>
</dbReference>
<evidence type="ECO:0000313" key="1">
    <source>
        <dbReference type="EMBL" id="KAK8853574.1"/>
    </source>
</evidence>
<reference evidence="1 2" key="1">
    <citation type="submission" date="2024-04" db="EMBL/GenBank/DDBJ databases">
        <title>Tritrichomonas musculus Genome.</title>
        <authorList>
            <person name="Alves-Ferreira E."/>
            <person name="Grigg M."/>
            <person name="Lorenzi H."/>
            <person name="Galac M."/>
        </authorList>
    </citation>
    <scope>NUCLEOTIDE SEQUENCE [LARGE SCALE GENOMIC DNA]</scope>
    <source>
        <strain evidence="1 2">EAF2021</strain>
    </source>
</reference>
<keyword evidence="2" id="KW-1185">Reference proteome</keyword>